<evidence type="ECO:0000259" key="9">
    <source>
        <dbReference type="Pfam" id="PF01648"/>
    </source>
</evidence>
<comment type="function">
    <text evidence="8">Transfers the 4'-phosphopantetheine moiety from coenzyme A to a Ser of acyl-carrier-protein.</text>
</comment>
<name>Q1MQE2_LAWIP</name>
<dbReference type="AlphaFoldDB" id="Q1MQE2"/>
<protein>
    <recommendedName>
        <fullName evidence="8">Holo-[acyl-carrier-protein] synthase</fullName>
        <shortName evidence="8">Holo-ACP synthase</shortName>
        <ecNumber evidence="8">2.7.8.7</ecNumber>
    </recommendedName>
    <alternativeName>
        <fullName evidence="8">4'-phosphopantetheinyl transferase AcpS</fullName>
    </alternativeName>
</protein>
<dbReference type="InterPro" id="IPR008278">
    <property type="entry name" value="4-PPantetheinyl_Trfase_dom"/>
</dbReference>
<evidence type="ECO:0000313" key="10">
    <source>
        <dbReference type="EMBL" id="CAJ54785.1"/>
    </source>
</evidence>
<dbReference type="OrthoDB" id="517356at2"/>
<accession>Q1MQE2</accession>
<evidence type="ECO:0000256" key="7">
    <source>
        <dbReference type="ARBA" id="ARBA00023160"/>
    </source>
</evidence>
<dbReference type="GO" id="GO:0006633">
    <property type="term" value="P:fatty acid biosynthetic process"/>
    <property type="evidence" value="ECO:0007669"/>
    <property type="project" value="UniProtKB-UniRule"/>
</dbReference>
<dbReference type="GO" id="GO:0005737">
    <property type="term" value="C:cytoplasm"/>
    <property type="evidence" value="ECO:0007669"/>
    <property type="project" value="UniProtKB-SubCell"/>
</dbReference>
<keyword evidence="6 8" id="KW-0443">Lipid metabolism</keyword>
<evidence type="ECO:0000256" key="4">
    <source>
        <dbReference type="ARBA" id="ARBA00022832"/>
    </source>
</evidence>
<dbReference type="GO" id="GO:0008897">
    <property type="term" value="F:holo-[acyl-carrier-protein] synthase activity"/>
    <property type="evidence" value="ECO:0007669"/>
    <property type="project" value="UniProtKB-UniRule"/>
</dbReference>
<dbReference type="EMBL" id="AM180252">
    <property type="protein sequence ID" value="CAJ54785.1"/>
    <property type="molecule type" value="Genomic_DNA"/>
</dbReference>
<keyword evidence="1 8" id="KW-0444">Lipid biosynthesis</keyword>
<evidence type="ECO:0000256" key="3">
    <source>
        <dbReference type="ARBA" id="ARBA00022723"/>
    </source>
</evidence>
<reference evidence="10 11" key="1">
    <citation type="submission" date="2005-11" db="EMBL/GenBank/DDBJ databases">
        <title>The complete genome sequence of Lawsonia intracellularis: the causative agent of proliferative enteropathy.</title>
        <authorList>
            <person name="Kaur K."/>
            <person name="Zhang Q."/>
            <person name="Beckler D."/>
            <person name="Munir S."/>
            <person name="Li L."/>
            <person name="Kinsley K."/>
            <person name="Herron L."/>
            <person name="Peterson A."/>
            <person name="May B."/>
            <person name="Singh S."/>
            <person name="Gebhart C."/>
            <person name="Kapur V."/>
        </authorList>
    </citation>
    <scope>NUCLEOTIDE SEQUENCE [LARGE SCALE GENOMIC DNA]</scope>
    <source>
        <strain evidence="10 11">PHE/MN1-00</strain>
    </source>
</reference>
<dbReference type="HAMAP" id="MF_00101">
    <property type="entry name" value="AcpS"/>
    <property type="match status" value="1"/>
</dbReference>
<dbReference type="Gene3D" id="3.90.470.20">
    <property type="entry name" value="4'-phosphopantetheinyl transferase domain"/>
    <property type="match status" value="1"/>
</dbReference>
<comment type="similarity">
    <text evidence="8">Belongs to the P-Pant transferase superfamily. AcpS family.</text>
</comment>
<dbReference type="eggNOG" id="COG0736">
    <property type="taxonomic scope" value="Bacteria"/>
</dbReference>
<comment type="subcellular location">
    <subcellularLocation>
        <location evidence="8">Cytoplasm</location>
    </subcellularLocation>
</comment>
<comment type="catalytic activity">
    <reaction evidence="8">
        <text>apo-[ACP] + CoA = holo-[ACP] + adenosine 3',5'-bisphosphate + H(+)</text>
        <dbReference type="Rhea" id="RHEA:12068"/>
        <dbReference type="Rhea" id="RHEA-COMP:9685"/>
        <dbReference type="Rhea" id="RHEA-COMP:9690"/>
        <dbReference type="ChEBI" id="CHEBI:15378"/>
        <dbReference type="ChEBI" id="CHEBI:29999"/>
        <dbReference type="ChEBI" id="CHEBI:57287"/>
        <dbReference type="ChEBI" id="CHEBI:58343"/>
        <dbReference type="ChEBI" id="CHEBI:64479"/>
        <dbReference type="EC" id="2.7.8.7"/>
    </reaction>
</comment>
<feature type="binding site" evidence="8">
    <location>
        <position position="9"/>
    </location>
    <ligand>
        <name>Mg(2+)</name>
        <dbReference type="ChEBI" id="CHEBI:18420"/>
    </ligand>
</feature>
<dbReference type="KEGG" id="lip:LI0731"/>
<dbReference type="SUPFAM" id="SSF56214">
    <property type="entry name" value="4'-phosphopantetheinyl transferase"/>
    <property type="match status" value="1"/>
</dbReference>
<dbReference type="HOGENOM" id="CLU_089696_0_2_7"/>
<evidence type="ECO:0000256" key="1">
    <source>
        <dbReference type="ARBA" id="ARBA00022516"/>
    </source>
</evidence>
<dbReference type="GO" id="GO:0000287">
    <property type="term" value="F:magnesium ion binding"/>
    <property type="evidence" value="ECO:0007669"/>
    <property type="project" value="UniProtKB-UniRule"/>
</dbReference>
<evidence type="ECO:0000256" key="8">
    <source>
        <dbReference type="HAMAP-Rule" id="MF_00101"/>
    </source>
</evidence>
<dbReference type="NCBIfam" id="TIGR00556">
    <property type="entry name" value="pantethn_trn"/>
    <property type="match status" value="1"/>
</dbReference>
<dbReference type="Proteomes" id="UP000002430">
    <property type="component" value="Chromosome"/>
</dbReference>
<keyword evidence="4 8" id="KW-0276">Fatty acid metabolism</keyword>
<evidence type="ECO:0000256" key="2">
    <source>
        <dbReference type="ARBA" id="ARBA00022679"/>
    </source>
</evidence>
<sequence>MAIIGLGMDLVEILRIKKTFSTFGDVFLYKIFTSIEYNNFLLKPSIASLAARFAAKEAASKALGTGFSDGITFKNIEISSLPNGKPQLHFQGNAKKKAISLGVNNIMITLTHSHNTAGAVVILET</sequence>
<keyword evidence="5 8" id="KW-0460">Magnesium</keyword>
<gene>
    <name evidence="8 10" type="primary">acpS</name>
    <name evidence="10" type="ordered locus">LI0731</name>
</gene>
<keyword evidence="7 8" id="KW-0275">Fatty acid biosynthesis</keyword>
<organism evidence="10 11">
    <name type="scientific">Lawsonia intracellularis (strain PHE/MN1-00)</name>
    <dbReference type="NCBI Taxonomy" id="363253"/>
    <lineage>
        <taxon>Bacteria</taxon>
        <taxon>Pseudomonadati</taxon>
        <taxon>Thermodesulfobacteriota</taxon>
        <taxon>Desulfovibrionia</taxon>
        <taxon>Desulfovibrionales</taxon>
        <taxon>Desulfovibrionaceae</taxon>
        <taxon>Lawsonia</taxon>
    </lineage>
</organism>
<keyword evidence="11" id="KW-1185">Reference proteome</keyword>
<feature type="domain" description="4'-phosphopantetheinyl transferase" evidence="9">
    <location>
        <begin position="5"/>
        <end position="105"/>
    </location>
</feature>
<dbReference type="Pfam" id="PF01648">
    <property type="entry name" value="ACPS"/>
    <property type="match status" value="1"/>
</dbReference>
<dbReference type="STRING" id="363253.LI0731"/>
<evidence type="ECO:0000313" key="11">
    <source>
        <dbReference type="Proteomes" id="UP000002430"/>
    </source>
</evidence>
<evidence type="ECO:0000256" key="6">
    <source>
        <dbReference type="ARBA" id="ARBA00023098"/>
    </source>
</evidence>
<keyword evidence="2 8" id="KW-0808">Transferase</keyword>
<dbReference type="InterPro" id="IPR037143">
    <property type="entry name" value="4-PPantetheinyl_Trfase_dom_sf"/>
</dbReference>
<dbReference type="InterPro" id="IPR002582">
    <property type="entry name" value="ACPS"/>
</dbReference>
<dbReference type="InterPro" id="IPR004568">
    <property type="entry name" value="Ppantetheine-prot_Trfase_dom"/>
</dbReference>
<keyword evidence="3 8" id="KW-0479">Metal-binding</keyword>
<evidence type="ECO:0000256" key="5">
    <source>
        <dbReference type="ARBA" id="ARBA00022842"/>
    </source>
</evidence>
<proteinExistence type="inferred from homology"/>
<comment type="cofactor">
    <cofactor evidence="8">
        <name>Mg(2+)</name>
        <dbReference type="ChEBI" id="CHEBI:18420"/>
    </cofactor>
</comment>
<dbReference type="NCBIfam" id="TIGR00516">
    <property type="entry name" value="acpS"/>
    <property type="match status" value="1"/>
</dbReference>
<keyword evidence="8" id="KW-0963">Cytoplasm</keyword>
<feature type="binding site" evidence="8">
    <location>
        <position position="57"/>
    </location>
    <ligand>
        <name>Mg(2+)</name>
        <dbReference type="ChEBI" id="CHEBI:18420"/>
    </ligand>
</feature>
<dbReference type="EC" id="2.7.8.7" evidence="8"/>
<dbReference type="RefSeq" id="WP_011526814.1">
    <property type="nucleotide sequence ID" value="NC_008011.1"/>
</dbReference>